<accession>A0A345MA32</accession>
<dbReference type="KEGG" id="vg:55609620"/>
<name>A0A345MA32_9CAUD</name>
<organism evidence="1 2">
    <name type="scientific">Streptomyces phage Wofford</name>
    <dbReference type="NCBI Taxonomy" id="2283267"/>
    <lineage>
        <taxon>Viruses</taxon>
        <taxon>Duplodnaviria</taxon>
        <taxon>Heunggongvirae</taxon>
        <taxon>Uroviricota</taxon>
        <taxon>Caudoviricetes</taxon>
        <taxon>Stanwilliamsviridae</taxon>
        <taxon>Boydwoodruffvirinae</taxon>
        <taxon>Karimacvirus</taxon>
        <taxon>Karimacvirus wofford</taxon>
        <taxon>Streptomyces virus Wofford</taxon>
    </lineage>
</organism>
<sequence>MEFIRGPYDGKRGTIKFVTAHGKLLVDLKDGSDVYSNSEDVKKVG</sequence>
<dbReference type="EMBL" id="MH576968">
    <property type="protein sequence ID" value="AXH67353.1"/>
    <property type="molecule type" value="Genomic_DNA"/>
</dbReference>
<reference evidence="1 2" key="1">
    <citation type="submission" date="2018-07" db="EMBL/GenBank/DDBJ databases">
        <authorList>
            <person name="Wofford K.M."/>
            <person name="Typhair T.J."/>
            <person name="Gonzales M.A."/>
            <person name="Castillo J.C."/>
            <person name="Smith B.R."/>
            <person name="Klug H.M."/>
            <person name="Hughes L.E."/>
            <person name="Garlena R.A."/>
            <person name="Russell D.A."/>
            <person name="Pope W.H."/>
            <person name="Jacobs-Sera D."/>
            <person name="Hatfull G.F."/>
        </authorList>
    </citation>
    <scope>NUCLEOTIDE SEQUENCE [LARGE SCALE GENOMIC DNA]</scope>
</reference>
<dbReference type="Proteomes" id="UP000260216">
    <property type="component" value="Segment"/>
</dbReference>
<gene>
    <name evidence="1" type="primary">212</name>
    <name evidence="1" type="ORF">SEA_WOFFORD_212</name>
</gene>
<dbReference type="GeneID" id="55609620"/>
<dbReference type="RefSeq" id="YP_009839860.1">
    <property type="nucleotide sequence ID" value="NC_048722.1"/>
</dbReference>
<proteinExistence type="predicted"/>
<keyword evidence="2" id="KW-1185">Reference proteome</keyword>
<evidence type="ECO:0000313" key="1">
    <source>
        <dbReference type="EMBL" id="AXH67353.1"/>
    </source>
</evidence>
<protein>
    <submittedName>
        <fullName evidence="1">Uncharacterized protein</fullName>
    </submittedName>
</protein>
<evidence type="ECO:0000313" key="2">
    <source>
        <dbReference type="Proteomes" id="UP000260216"/>
    </source>
</evidence>